<feature type="transmembrane region" description="Helical" evidence="9">
    <location>
        <begin position="267"/>
        <end position="291"/>
    </location>
</feature>
<dbReference type="GO" id="GO:0006874">
    <property type="term" value="P:intracellular calcium ion homeostasis"/>
    <property type="evidence" value="ECO:0007669"/>
    <property type="project" value="TreeGrafter"/>
</dbReference>
<feature type="transmembrane region" description="Helical" evidence="9">
    <location>
        <begin position="303"/>
        <end position="327"/>
    </location>
</feature>
<organism evidence="11 12">
    <name type="scientific">Aspergillus heteromorphus CBS 117.55</name>
    <dbReference type="NCBI Taxonomy" id="1448321"/>
    <lineage>
        <taxon>Eukaryota</taxon>
        <taxon>Fungi</taxon>
        <taxon>Dikarya</taxon>
        <taxon>Ascomycota</taxon>
        <taxon>Pezizomycotina</taxon>
        <taxon>Eurotiomycetes</taxon>
        <taxon>Eurotiomycetidae</taxon>
        <taxon>Eurotiales</taxon>
        <taxon>Aspergillaceae</taxon>
        <taxon>Aspergillus</taxon>
        <taxon>Aspergillus subgen. Circumdati</taxon>
    </lineage>
</organism>
<dbReference type="VEuPathDB" id="FungiDB:BO70DRAFT_405453"/>
<evidence type="ECO:0000256" key="3">
    <source>
        <dbReference type="ARBA" id="ARBA00022448"/>
    </source>
</evidence>
<proteinExistence type="inferred from homology"/>
<evidence type="ECO:0000256" key="4">
    <source>
        <dbReference type="ARBA" id="ARBA00022692"/>
    </source>
</evidence>
<evidence type="ECO:0000259" key="10">
    <source>
        <dbReference type="Pfam" id="PF01699"/>
    </source>
</evidence>
<keyword evidence="3" id="KW-0813">Transport</keyword>
<dbReference type="Proteomes" id="UP000247233">
    <property type="component" value="Unassembled WGS sequence"/>
</dbReference>
<reference evidence="11 12" key="1">
    <citation type="submission" date="2016-12" db="EMBL/GenBank/DDBJ databases">
        <title>The genomes of Aspergillus section Nigri reveals drivers in fungal speciation.</title>
        <authorList>
            <consortium name="DOE Joint Genome Institute"/>
            <person name="Vesth T.C."/>
            <person name="Nybo J."/>
            <person name="Theobald S."/>
            <person name="Brandl J."/>
            <person name="Frisvad J.C."/>
            <person name="Nielsen K.F."/>
            <person name="Lyhne E.K."/>
            <person name="Kogle M.E."/>
            <person name="Kuo A."/>
            <person name="Riley R."/>
            <person name="Clum A."/>
            <person name="Nolan M."/>
            <person name="Lipzen A."/>
            <person name="Salamov A."/>
            <person name="Henrissat B."/>
            <person name="Wiebenga A."/>
            <person name="De Vries R.P."/>
            <person name="Grigoriev I.V."/>
            <person name="Mortensen U.H."/>
            <person name="Andersen M.R."/>
            <person name="Baker S.E."/>
        </authorList>
    </citation>
    <scope>NUCLEOTIDE SEQUENCE [LARGE SCALE GENOMIC DNA]</scope>
    <source>
        <strain evidence="11 12">CBS 117.55</strain>
    </source>
</reference>
<keyword evidence="7 9" id="KW-0472">Membrane</keyword>
<comment type="similarity">
    <text evidence="2">Belongs to the Ca(2+):cation antiporter (CaCA) (TC 2.A.19) family.</text>
</comment>
<dbReference type="PANTHER" id="PTHR31503:SF20">
    <property type="entry name" value="CA(2+)_H(+) EXCHANGER, PUTATIVE (EUROFUNG)-RELATED"/>
    <property type="match status" value="1"/>
</dbReference>
<dbReference type="Gene3D" id="1.20.1420.30">
    <property type="entry name" value="NCX, central ion-binding region"/>
    <property type="match status" value="2"/>
</dbReference>
<evidence type="ECO:0000256" key="6">
    <source>
        <dbReference type="ARBA" id="ARBA00023065"/>
    </source>
</evidence>
<comment type="caution">
    <text evidence="11">The sequence shown here is derived from an EMBL/GenBank/DDBJ whole genome shotgun (WGS) entry which is preliminary data.</text>
</comment>
<feature type="transmembrane region" description="Helical" evidence="9">
    <location>
        <begin position="489"/>
        <end position="517"/>
    </location>
</feature>
<name>A0A317W6D2_9EURO</name>
<feature type="domain" description="Sodium/calcium exchanger membrane region" evidence="10">
    <location>
        <begin position="218"/>
        <end position="359"/>
    </location>
</feature>
<evidence type="ECO:0000256" key="9">
    <source>
        <dbReference type="SAM" id="Phobius"/>
    </source>
</evidence>
<feature type="compositionally biased region" description="Polar residues" evidence="8">
    <location>
        <begin position="83"/>
        <end position="93"/>
    </location>
</feature>
<dbReference type="GO" id="GO:0015369">
    <property type="term" value="F:calcium:proton antiporter activity"/>
    <property type="evidence" value="ECO:0007669"/>
    <property type="project" value="TreeGrafter"/>
</dbReference>
<feature type="compositionally biased region" description="Basic residues" evidence="8">
    <location>
        <begin position="29"/>
        <end position="38"/>
    </location>
</feature>
<evidence type="ECO:0000256" key="1">
    <source>
        <dbReference type="ARBA" id="ARBA00004127"/>
    </source>
</evidence>
<feature type="transmembrane region" description="Helical" evidence="9">
    <location>
        <begin position="551"/>
        <end position="571"/>
    </location>
</feature>
<dbReference type="InterPro" id="IPR004837">
    <property type="entry name" value="NaCa_Exmemb"/>
</dbReference>
<feature type="transmembrane region" description="Helical" evidence="9">
    <location>
        <begin position="523"/>
        <end position="544"/>
    </location>
</feature>
<comment type="subcellular location">
    <subcellularLocation>
        <location evidence="1">Endomembrane system</location>
        <topology evidence="1">Multi-pass membrane protein</topology>
    </subcellularLocation>
</comment>
<dbReference type="OrthoDB" id="1699231at2759"/>
<protein>
    <submittedName>
        <fullName evidence="11">Ca2+/H+ antiporter VCX1</fullName>
    </submittedName>
</protein>
<feature type="domain" description="Sodium/calcium exchanger membrane region" evidence="10">
    <location>
        <begin position="425"/>
        <end position="569"/>
    </location>
</feature>
<keyword evidence="5 9" id="KW-1133">Transmembrane helix</keyword>
<keyword evidence="12" id="KW-1185">Reference proteome</keyword>
<feature type="transmembrane region" description="Helical" evidence="9">
    <location>
        <begin position="164"/>
        <end position="182"/>
    </location>
</feature>
<feature type="transmembrane region" description="Helical" evidence="9">
    <location>
        <begin position="339"/>
        <end position="357"/>
    </location>
</feature>
<evidence type="ECO:0000256" key="2">
    <source>
        <dbReference type="ARBA" id="ARBA00008170"/>
    </source>
</evidence>
<dbReference type="FunFam" id="1.20.1420.30:FF:000021">
    <property type="entry name" value="Vacuolar calcium ion transporter"/>
    <property type="match status" value="1"/>
</dbReference>
<dbReference type="GO" id="GO:0000329">
    <property type="term" value="C:fungal-type vacuole membrane"/>
    <property type="evidence" value="ECO:0007669"/>
    <property type="project" value="TreeGrafter"/>
</dbReference>
<accession>A0A317W6D2</accession>
<evidence type="ECO:0000256" key="5">
    <source>
        <dbReference type="ARBA" id="ARBA00022989"/>
    </source>
</evidence>
<evidence type="ECO:0000313" key="11">
    <source>
        <dbReference type="EMBL" id="PWY82174.1"/>
    </source>
</evidence>
<dbReference type="AlphaFoldDB" id="A0A317W6D2"/>
<feature type="compositionally biased region" description="Basic and acidic residues" evidence="8">
    <location>
        <begin position="94"/>
        <end position="124"/>
    </location>
</feature>
<dbReference type="Pfam" id="PF01699">
    <property type="entry name" value="Na_Ca_ex"/>
    <property type="match status" value="2"/>
</dbReference>
<dbReference type="InterPro" id="IPR004713">
    <property type="entry name" value="CaH_exchang"/>
</dbReference>
<dbReference type="InterPro" id="IPR044880">
    <property type="entry name" value="NCX_ion-bd_dom_sf"/>
</dbReference>
<feature type="transmembrane region" description="Helical" evidence="9">
    <location>
        <begin position="188"/>
        <end position="204"/>
    </location>
</feature>
<feature type="region of interest" description="Disordered" evidence="8">
    <location>
        <begin position="22"/>
        <end position="153"/>
    </location>
</feature>
<sequence length="577" mass="62980">MRRGADIYKRQARNLAWYDHEGEASSHNPFKKFRRGPRRTNSIQLENRLSPVLSEGELRLSEERRRRRDMTDGLTGPEHSDTLPPQSAGTDQVTRIESDKPDPSMHSRDPINVPRADEDTLDGRPRKRKTLNSMFGPTEDDRSMTDSSKPMPKRKFTAMGQLKATLFNSWINVLLFAAPVGIALNYVNVPPVAVFVVNFIAIMYDPRPFPRDAANGSSPLAAMLSYATEEIAMRTGETIGGLLNATFGNAVELIVAIIALVDNEVTIVQTSLIGSMLSNLLLVMGMCFFFGGIDRLEQHFNPVVAQTAASLLALAVGSLIIPTAFHAWSDAGDAGVAPLSRGTSVILLVVYGCYLFFQLKSHTEIYNAPSPKVEKRSQKVNEGDASRGIARIGKMTAGMAGEHAQNVELQEPDETEEPQLSVPVAVFTLVISTVFVALCAEFMVDSIDALTQTGNISETFVGLILLPIVGNAAEHATAVTVACKDKMDLAIGVAVGSSMQIALLVLPLIIVIGWGMGNDDMTLYFDAFQVILLFVAVLLVNYLIADGKSHWLEGVLLMMMYLIIAVAAWFYPSKTDT</sequence>
<dbReference type="EMBL" id="MSFL01000012">
    <property type="protein sequence ID" value="PWY82174.1"/>
    <property type="molecule type" value="Genomic_DNA"/>
</dbReference>
<feature type="transmembrane region" description="Helical" evidence="9">
    <location>
        <begin position="424"/>
        <end position="444"/>
    </location>
</feature>
<feature type="transmembrane region" description="Helical" evidence="9">
    <location>
        <begin position="464"/>
        <end position="482"/>
    </location>
</feature>
<evidence type="ECO:0000256" key="7">
    <source>
        <dbReference type="ARBA" id="ARBA00023136"/>
    </source>
</evidence>
<dbReference type="FunFam" id="1.20.1420.30:FF:000011">
    <property type="entry name" value="Vacuolar calcium ion transporter"/>
    <property type="match status" value="1"/>
</dbReference>
<dbReference type="GO" id="GO:0012505">
    <property type="term" value="C:endomembrane system"/>
    <property type="evidence" value="ECO:0007669"/>
    <property type="project" value="UniProtKB-SubCell"/>
</dbReference>
<keyword evidence="6" id="KW-0406">Ion transport</keyword>
<dbReference type="STRING" id="1448321.A0A317W6D2"/>
<feature type="transmembrane region" description="Helical" evidence="9">
    <location>
        <begin position="242"/>
        <end position="261"/>
    </location>
</feature>
<keyword evidence="4 9" id="KW-0812">Transmembrane</keyword>
<dbReference type="RefSeq" id="XP_025399439.1">
    <property type="nucleotide sequence ID" value="XM_025547119.1"/>
</dbReference>
<evidence type="ECO:0000256" key="8">
    <source>
        <dbReference type="SAM" id="MobiDB-lite"/>
    </source>
</evidence>
<dbReference type="GeneID" id="37069356"/>
<dbReference type="PANTHER" id="PTHR31503">
    <property type="entry name" value="VACUOLAR CALCIUM ION TRANSPORTER"/>
    <property type="match status" value="1"/>
</dbReference>
<gene>
    <name evidence="11" type="ORF">BO70DRAFT_405453</name>
</gene>
<evidence type="ECO:0000313" key="12">
    <source>
        <dbReference type="Proteomes" id="UP000247233"/>
    </source>
</evidence>